<evidence type="ECO:0000313" key="5">
    <source>
        <dbReference type="EMBL" id="MST63006.1"/>
    </source>
</evidence>
<dbReference type="AlphaFoldDB" id="A0A6N7XE86"/>
<dbReference type="SUPFAM" id="SSF102705">
    <property type="entry name" value="NIF3 (NGG1p interacting factor 3)-like"/>
    <property type="match status" value="1"/>
</dbReference>
<dbReference type="RefSeq" id="WP_154538487.1">
    <property type="nucleotide sequence ID" value="NZ_VUNE01000005.1"/>
</dbReference>
<feature type="binding site" evidence="4">
    <location>
        <position position="64"/>
    </location>
    <ligand>
        <name>a divalent metal cation</name>
        <dbReference type="ChEBI" id="CHEBI:60240"/>
        <label>2</label>
    </ligand>
</feature>
<dbReference type="GO" id="GO:0005737">
    <property type="term" value="C:cytoplasm"/>
    <property type="evidence" value="ECO:0007669"/>
    <property type="project" value="TreeGrafter"/>
</dbReference>
<dbReference type="FunFam" id="3.40.1390.30:FF:000001">
    <property type="entry name" value="GTP cyclohydrolase 1 type 2"/>
    <property type="match status" value="1"/>
</dbReference>
<dbReference type="Gene3D" id="3.40.1390.30">
    <property type="entry name" value="NIF3 (NGG1p interacting factor 3)-like"/>
    <property type="match status" value="2"/>
</dbReference>
<dbReference type="GO" id="GO:0046872">
    <property type="term" value="F:metal ion binding"/>
    <property type="evidence" value="ECO:0007669"/>
    <property type="project" value="UniProtKB-KW"/>
</dbReference>
<dbReference type="PANTHER" id="PTHR13799">
    <property type="entry name" value="NGG1 INTERACTING FACTOR 3"/>
    <property type="match status" value="1"/>
</dbReference>
<dbReference type="PANTHER" id="PTHR13799:SF14">
    <property type="entry name" value="GTP CYCLOHYDROLASE 1 TYPE 2 HOMOLOG"/>
    <property type="match status" value="1"/>
</dbReference>
<feature type="binding site" evidence="4">
    <location>
        <position position="231"/>
    </location>
    <ligand>
        <name>a divalent metal cation</name>
        <dbReference type="ChEBI" id="CHEBI:60240"/>
        <label>1</label>
    </ligand>
</feature>
<comment type="similarity">
    <text evidence="1">Belongs to the GTP cyclohydrolase I type 2/NIF3 family.</text>
</comment>
<evidence type="ECO:0000313" key="6">
    <source>
        <dbReference type="Proteomes" id="UP000440713"/>
    </source>
</evidence>
<accession>A0A6N7XE86</accession>
<keyword evidence="3 4" id="KW-0479">Metal-binding</keyword>
<feature type="binding site" evidence="4">
    <location>
        <position position="103"/>
    </location>
    <ligand>
        <name>a divalent metal cation</name>
        <dbReference type="ChEBI" id="CHEBI:60240"/>
        <label>1</label>
    </ligand>
</feature>
<evidence type="ECO:0000256" key="3">
    <source>
        <dbReference type="ARBA" id="ARBA00022723"/>
    </source>
</evidence>
<dbReference type="InterPro" id="IPR036069">
    <property type="entry name" value="DUF34/NIF3_sf"/>
</dbReference>
<organism evidence="5 6">
    <name type="scientific">Peptostreptococcus porci</name>
    <dbReference type="NCBI Taxonomy" id="2652282"/>
    <lineage>
        <taxon>Bacteria</taxon>
        <taxon>Bacillati</taxon>
        <taxon>Bacillota</taxon>
        <taxon>Clostridia</taxon>
        <taxon>Peptostreptococcales</taxon>
        <taxon>Peptostreptococcaceae</taxon>
        <taxon>Peptostreptococcus</taxon>
    </lineage>
</organism>
<dbReference type="EMBL" id="VUNE01000005">
    <property type="protein sequence ID" value="MST63006.1"/>
    <property type="molecule type" value="Genomic_DNA"/>
</dbReference>
<evidence type="ECO:0000256" key="2">
    <source>
        <dbReference type="ARBA" id="ARBA00022112"/>
    </source>
</evidence>
<gene>
    <name evidence="5" type="ORF">FYJ71_08660</name>
</gene>
<keyword evidence="6" id="KW-1185">Reference proteome</keyword>
<dbReference type="Pfam" id="PF01784">
    <property type="entry name" value="DUF34_NIF3"/>
    <property type="match status" value="1"/>
</dbReference>
<dbReference type="InterPro" id="IPR002678">
    <property type="entry name" value="DUF34/NIF3"/>
</dbReference>
<dbReference type="NCBIfam" id="TIGR00486">
    <property type="entry name" value="YbgI_SA1388"/>
    <property type="match status" value="1"/>
</dbReference>
<proteinExistence type="inferred from homology"/>
<feature type="binding site" evidence="4">
    <location>
        <position position="235"/>
    </location>
    <ligand>
        <name>a divalent metal cation</name>
        <dbReference type="ChEBI" id="CHEBI:60240"/>
        <label>1</label>
    </ligand>
</feature>
<protein>
    <recommendedName>
        <fullName evidence="2">GTP cyclohydrolase 1 type 2 homolog</fullName>
    </recommendedName>
</protein>
<comment type="caution">
    <text evidence="5">The sequence shown here is derived from an EMBL/GenBank/DDBJ whole genome shotgun (WGS) entry which is preliminary data.</text>
</comment>
<feature type="binding site" evidence="4">
    <location>
        <position position="65"/>
    </location>
    <ligand>
        <name>a divalent metal cation</name>
        <dbReference type="ChEBI" id="CHEBI:60240"/>
        <label>1</label>
    </ligand>
</feature>
<name>A0A6N7XE86_9FIRM</name>
<reference evidence="5 6" key="1">
    <citation type="submission" date="2019-08" db="EMBL/GenBank/DDBJ databases">
        <title>In-depth cultivation of the pig gut microbiome towards novel bacterial diversity and tailored functional studies.</title>
        <authorList>
            <person name="Wylensek D."/>
            <person name="Hitch T.C.A."/>
            <person name="Clavel T."/>
        </authorList>
    </citation>
    <scope>NUCLEOTIDE SEQUENCE [LARGE SCALE GENOMIC DNA]</scope>
    <source>
        <strain evidence="5 6">WCA-SAB-591-4A-A</strain>
    </source>
</reference>
<evidence type="ECO:0000256" key="4">
    <source>
        <dbReference type="PIRSR" id="PIRSR602678-1"/>
    </source>
</evidence>
<sequence length="268" mass="30249">MKLDELIRVIEKKFPKNLQYNWDNSGLNIGYEEKNISRILTTLEITEETVDEAIKSNVDLIISHHPFLFSKINKIVDTDVKGKLVIKLIENNIAVYCMHTNYDIAFGGLNDYFLEIIGIENCGILDPISSYGDYENGEMVGLGRIGKLEKPTTIENFIIDLKEQLKLNTIRFVGKNINGIVKNIAVVTGAGAEYFEMIANNDIDVLITGDMKYHQAVDAYEMGVNVLDLGHYGTEYIFSDAMKKYIDEEIGGIEVQVSTKMLNPFIEC</sequence>
<evidence type="ECO:0000256" key="1">
    <source>
        <dbReference type="ARBA" id="ARBA00006964"/>
    </source>
</evidence>
<dbReference type="Proteomes" id="UP000440713">
    <property type="component" value="Unassembled WGS sequence"/>
</dbReference>